<sequence>MKCTTRADLLAVPAVLFGFHPAESCVVMGMVGSTVGFTARLDLDWHLRGPRQISAQISNAAHEVGADEFVILGYAADPDLAFLSVTELTAALGPTRVRESLVTDGTRYWSLDDGEPFPFEFDTSSVAAQAVYEGRVISHDRAEAVSAVETWHPASPSEVDRVVEALGETADPEDRLWELLLAEDRLSDDDALELALLLSDTELADGVVGAFTIESAKAAWPNLLRARTVVPEEGQGEVLAVLAMASWLRGGGAEYTSLIEQLGRVAPDHPVTGTLEVMHQLGIPPSRWSECG</sequence>
<reference evidence="1 2" key="1">
    <citation type="journal article" date="2016" name="Int. J. Syst. Evol. Microbiol.">
        <title>Tessaracoccus flavus sp. nov., isolated from the drainage system of a lindane-producing factory.</title>
        <authorList>
            <person name="Kumari R."/>
            <person name="Singh P."/>
            <person name="Schumann P."/>
            <person name="Lal R."/>
        </authorList>
    </citation>
    <scope>NUCLEOTIDE SEQUENCE [LARGE SCALE GENOMIC DNA]</scope>
    <source>
        <strain evidence="1 2">RP1T</strain>
    </source>
</reference>
<name>A0A1Q2CDN2_9ACTN</name>
<dbReference type="RefSeq" id="WP_162274496.1">
    <property type="nucleotide sequence ID" value="NZ_CP019605.1"/>
</dbReference>
<keyword evidence="2" id="KW-1185">Reference proteome</keyword>
<dbReference type="KEGG" id="tfl:RPIT_04815"/>
<gene>
    <name evidence="1" type="ORF">RPIT_04815</name>
</gene>
<evidence type="ECO:0008006" key="3">
    <source>
        <dbReference type="Google" id="ProtNLM"/>
    </source>
</evidence>
<evidence type="ECO:0000313" key="2">
    <source>
        <dbReference type="Proteomes" id="UP000188324"/>
    </source>
</evidence>
<dbReference type="InterPro" id="IPR025447">
    <property type="entry name" value="DUF4192"/>
</dbReference>
<dbReference type="Proteomes" id="UP000188324">
    <property type="component" value="Chromosome"/>
</dbReference>
<protein>
    <recommendedName>
        <fullName evidence="3">DUF4192 domain-containing protein</fullName>
    </recommendedName>
</protein>
<accession>A0A1Q2CDN2</accession>
<dbReference type="STRING" id="1610493.RPIT_04815"/>
<dbReference type="Pfam" id="PF13830">
    <property type="entry name" value="DUF4192"/>
    <property type="match status" value="1"/>
</dbReference>
<dbReference type="EMBL" id="CP019605">
    <property type="protein sequence ID" value="AQP44219.1"/>
    <property type="molecule type" value="Genomic_DNA"/>
</dbReference>
<proteinExistence type="predicted"/>
<dbReference type="AlphaFoldDB" id="A0A1Q2CDN2"/>
<evidence type="ECO:0000313" key="1">
    <source>
        <dbReference type="EMBL" id="AQP44219.1"/>
    </source>
</evidence>
<organism evidence="1 2">
    <name type="scientific">Tessaracoccus flavus</name>
    <dbReference type="NCBI Taxonomy" id="1610493"/>
    <lineage>
        <taxon>Bacteria</taxon>
        <taxon>Bacillati</taxon>
        <taxon>Actinomycetota</taxon>
        <taxon>Actinomycetes</taxon>
        <taxon>Propionibacteriales</taxon>
        <taxon>Propionibacteriaceae</taxon>
        <taxon>Tessaracoccus</taxon>
    </lineage>
</organism>